<keyword evidence="3 5" id="KW-1133">Transmembrane helix</keyword>
<evidence type="ECO:0000259" key="6">
    <source>
        <dbReference type="Pfam" id="PF04932"/>
    </source>
</evidence>
<evidence type="ECO:0000256" key="3">
    <source>
        <dbReference type="ARBA" id="ARBA00022989"/>
    </source>
</evidence>
<dbReference type="eggNOG" id="COG3307">
    <property type="taxonomic scope" value="Bacteria"/>
</dbReference>
<evidence type="ECO:0000313" key="8">
    <source>
        <dbReference type="Proteomes" id="UP000005451"/>
    </source>
</evidence>
<dbReference type="PANTHER" id="PTHR37422">
    <property type="entry name" value="TEICHURONIC ACID BIOSYNTHESIS PROTEIN TUAE"/>
    <property type="match status" value="1"/>
</dbReference>
<feature type="transmembrane region" description="Helical" evidence="5">
    <location>
        <begin position="235"/>
        <end position="256"/>
    </location>
</feature>
<sequence length="407" mass="48121">MDLTNRKQSLQYNKRYLIDKILITIMLFYILIPPYINSILDKNTFIRKIIILLFIIITGSIIVFNKIKVDKYLIWITISYIFLIISTIINNGRIYDSIISSFMVVIISLFIIIARYKSYLSNILIYSIRNITFFIFLLNTIISIFMPYGLNKMVSNSSPEFLYGNINSNFKYIIPGILCSILIDKKQNKSISFITLFFYIGTLYTYFFIYQTMTAILGLLVIVIWMGYRKFIEKNIFTIFSGIVVFIILFNIIIVYNSDSKVSLFFIKLFGKNETLNNRTYLWNNIIKLIKNNILLGYGLQNEEFIGINIGNYYGSHNYYLDLIFSRGIIGSIFIFMLILSINKNIYKLKELTDLEYILLGIIVVYLFMFLFEPFINYERFFIPLFYILNRELSISKYNYKVDLNEK</sequence>
<gene>
    <name evidence="7" type="ORF">ANHYDRO_00516</name>
</gene>
<comment type="subcellular location">
    <subcellularLocation>
        <location evidence="1">Membrane</location>
        <topology evidence="1">Multi-pass membrane protein</topology>
    </subcellularLocation>
</comment>
<keyword evidence="4 5" id="KW-0472">Membrane</keyword>
<reference evidence="7 8" key="2">
    <citation type="submission" date="2008-10" db="EMBL/GenBank/DDBJ databases">
        <title>Draft genome sequence of Anaerococcus hydrogenalis (DSM 7454).</title>
        <authorList>
            <person name="Sudarsanam P."/>
            <person name="Ley R."/>
            <person name="Guruge J."/>
            <person name="Turnbaugh P.J."/>
            <person name="Mahowald M."/>
            <person name="Liep D."/>
            <person name="Gordon J."/>
        </authorList>
    </citation>
    <scope>NUCLEOTIDE SEQUENCE [LARGE SCALE GENOMIC DNA]</scope>
    <source>
        <strain evidence="7 8">DSM 7454</strain>
    </source>
</reference>
<dbReference type="InterPro" id="IPR007016">
    <property type="entry name" value="O-antigen_ligase-rel_domated"/>
</dbReference>
<evidence type="ECO:0000256" key="5">
    <source>
        <dbReference type="SAM" id="Phobius"/>
    </source>
</evidence>
<keyword evidence="2 5" id="KW-0812">Transmembrane</keyword>
<feature type="transmembrane region" description="Helical" evidence="5">
    <location>
        <begin position="128"/>
        <end position="150"/>
    </location>
</feature>
<dbReference type="EMBL" id="ABXA01000012">
    <property type="protein sequence ID" value="EEB36713.1"/>
    <property type="molecule type" value="Genomic_DNA"/>
</dbReference>
<evidence type="ECO:0000256" key="4">
    <source>
        <dbReference type="ARBA" id="ARBA00023136"/>
    </source>
</evidence>
<evidence type="ECO:0000256" key="2">
    <source>
        <dbReference type="ARBA" id="ARBA00022692"/>
    </source>
</evidence>
<organism evidence="7 8">
    <name type="scientific">Anaerococcus hydrogenalis DSM 7454</name>
    <dbReference type="NCBI Taxonomy" id="561177"/>
    <lineage>
        <taxon>Bacteria</taxon>
        <taxon>Bacillati</taxon>
        <taxon>Bacillota</taxon>
        <taxon>Tissierellia</taxon>
        <taxon>Tissierellales</taxon>
        <taxon>Peptoniphilaceae</taxon>
        <taxon>Anaerococcus</taxon>
    </lineage>
</organism>
<feature type="transmembrane region" description="Helical" evidence="5">
    <location>
        <begin position="45"/>
        <end position="65"/>
    </location>
</feature>
<evidence type="ECO:0000313" key="7">
    <source>
        <dbReference type="EMBL" id="EEB36713.1"/>
    </source>
</evidence>
<dbReference type="AlphaFoldDB" id="B6W7H0"/>
<dbReference type="STRING" id="561177.ANHYDRO_00516"/>
<dbReference type="Proteomes" id="UP000005451">
    <property type="component" value="Unassembled WGS sequence"/>
</dbReference>
<dbReference type="PANTHER" id="PTHR37422:SF13">
    <property type="entry name" value="LIPOPOLYSACCHARIDE BIOSYNTHESIS PROTEIN PA4999-RELATED"/>
    <property type="match status" value="1"/>
</dbReference>
<name>B6W7H0_9FIRM</name>
<feature type="transmembrane region" description="Helical" evidence="5">
    <location>
        <begin position="72"/>
        <end position="92"/>
    </location>
</feature>
<protein>
    <submittedName>
        <fullName evidence="7">O-antigen polymerase</fullName>
    </submittedName>
</protein>
<dbReference type="Pfam" id="PF04932">
    <property type="entry name" value="Wzy_C"/>
    <property type="match status" value="1"/>
</dbReference>
<dbReference type="InterPro" id="IPR051533">
    <property type="entry name" value="WaaL-like"/>
</dbReference>
<comment type="caution">
    <text evidence="7">The sequence shown here is derived from an EMBL/GenBank/DDBJ whole genome shotgun (WGS) entry which is preliminary data.</text>
</comment>
<feature type="transmembrane region" description="Helical" evidence="5">
    <location>
        <begin position="213"/>
        <end position="228"/>
    </location>
</feature>
<feature type="transmembrane region" description="Helical" evidence="5">
    <location>
        <begin position="355"/>
        <end position="376"/>
    </location>
</feature>
<feature type="transmembrane region" description="Helical" evidence="5">
    <location>
        <begin position="21"/>
        <end position="39"/>
    </location>
</feature>
<reference evidence="7 8" key="1">
    <citation type="submission" date="2008-09" db="EMBL/GenBank/DDBJ databases">
        <authorList>
            <person name="Fulton L."/>
            <person name="Clifton S."/>
            <person name="Fulton B."/>
            <person name="Xu J."/>
            <person name="Minx P."/>
            <person name="Pepin K.H."/>
            <person name="Johnson M."/>
            <person name="Thiruvilangam P."/>
            <person name="Bhonagiri V."/>
            <person name="Nash W.E."/>
            <person name="Mardis E.R."/>
            <person name="Wilson R.K."/>
        </authorList>
    </citation>
    <scope>NUCLEOTIDE SEQUENCE [LARGE SCALE GENOMIC DNA]</scope>
    <source>
        <strain evidence="7 8">DSM 7454</strain>
    </source>
</reference>
<feature type="transmembrane region" description="Helical" evidence="5">
    <location>
        <begin position="190"/>
        <end position="207"/>
    </location>
</feature>
<accession>B6W7H0</accession>
<proteinExistence type="predicted"/>
<feature type="transmembrane region" description="Helical" evidence="5">
    <location>
        <begin position="324"/>
        <end position="343"/>
    </location>
</feature>
<feature type="transmembrane region" description="Helical" evidence="5">
    <location>
        <begin position="98"/>
        <end position="116"/>
    </location>
</feature>
<evidence type="ECO:0000256" key="1">
    <source>
        <dbReference type="ARBA" id="ARBA00004141"/>
    </source>
</evidence>
<feature type="transmembrane region" description="Helical" evidence="5">
    <location>
        <begin position="162"/>
        <end position="183"/>
    </location>
</feature>
<dbReference type="GO" id="GO:0016020">
    <property type="term" value="C:membrane"/>
    <property type="evidence" value="ECO:0007669"/>
    <property type="project" value="UniProtKB-SubCell"/>
</dbReference>
<feature type="domain" description="O-antigen ligase-related" evidence="6">
    <location>
        <begin position="211"/>
        <end position="335"/>
    </location>
</feature>